<dbReference type="RefSeq" id="WP_155475167.1">
    <property type="nucleotide sequence ID" value="NZ_WNKU01000002.1"/>
</dbReference>
<accession>A0A6I3SGZ8</accession>
<dbReference type="InterPro" id="IPR050572">
    <property type="entry name" value="Fe-S_Ferredoxin"/>
</dbReference>
<dbReference type="OrthoDB" id="9804603at2"/>
<evidence type="ECO:0000256" key="2">
    <source>
        <dbReference type="ARBA" id="ARBA00022723"/>
    </source>
</evidence>
<sequence>MSAVAETTQQTPIAINLSWCKACGICYALCPVKVLGPDELGKVTVIQANKCTHCKICENHCPDYAISVVGGKKS</sequence>
<organism evidence="6 7">
    <name type="scientific">Heliobacterium mobile</name>
    <name type="common">Heliobacillus mobilis</name>
    <dbReference type="NCBI Taxonomy" id="28064"/>
    <lineage>
        <taxon>Bacteria</taxon>
        <taxon>Bacillati</taxon>
        <taxon>Bacillota</taxon>
        <taxon>Clostridia</taxon>
        <taxon>Eubacteriales</taxon>
        <taxon>Heliobacteriaceae</taxon>
        <taxon>Heliobacterium</taxon>
    </lineage>
</organism>
<comment type="caution">
    <text evidence="6">The sequence shown here is derived from an EMBL/GenBank/DDBJ whole genome shotgun (WGS) entry which is preliminary data.</text>
</comment>
<evidence type="ECO:0000313" key="6">
    <source>
        <dbReference type="EMBL" id="MTV48082.1"/>
    </source>
</evidence>
<evidence type="ECO:0000259" key="5">
    <source>
        <dbReference type="PROSITE" id="PS51379"/>
    </source>
</evidence>
<keyword evidence="7" id="KW-1185">Reference proteome</keyword>
<evidence type="ECO:0000313" key="7">
    <source>
        <dbReference type="Proteomes" id="UP000430670"/>
    </source>
</evidence>
<dbReference type="Proteomes" id="UP000430670">
    <property type="component" value="Unassembled WGS sequence"/>
</dbReference>
<dbReference type="PROSITE" id="PS51379">
    <property type="entry name" value="4FE4S_FER_2"/>
    <property type="match status" value="2"/>
</dbReference>
<dbReference type="InterPro" id="IPR017900">
    <property type="entry name" value="4Fe4S_Fe_S_CS"/>
</dbReference>
<proteinExistence type="predicted"/>
<feature type="domain" description="4Fe-4S ferredoxin-type" evidence="5">
    <location>
        <begin position="11"/>
        <end position="40"/>
    </location>
</feature>
<reference evidence="6 7" key="1">
    <citation type="submission" date="2019-11" db="EMBL/GenBank/DDBJ databases">
        <title>Whole-genome sequence of a the green, strictly anaerobic photosynthetic bacterium Heliobacillus mobilis DSM 6151.</title>
        <authorList>
            <person name="Kyndt J.A."/>
            <person name="Meyer T.E."/>
        </authorList>
    </citation>
    <scope>NUCLEOTIDE SEQUENCE [LARGE SCALE GENOMIC DNA]</scope>
    <source>
        <strain evidence="6 7">DSM 6151</strain>
    </source>
</reference>
<keyword evidence="4" id="KW-0411">Iron-sulfur</keyword>
<dbReference type="InterPro" id="IPR017896">
    <property type="entry name" value="4Fe4S_Fe-S-bd"/>
</dbReference>
<dbReference type="PROSITE" id="PS00198">
    <property type="entry name" value="4FE4S_FER_1"/>
    <property type="match status" value="1"/>
</dbReference>
<name>A0A6I3SGZ8_HELMO</name>
<gene>
    <name evidence="6" type="ORF">GJ688_03685</name>
</gene>
<protein>
    <submittedName>
        <fullName evidence="6">4Fe-4S dicluster domain-containing protein</fullName>
    </submittedName>
</protein>
<evidence type="ECO:0000256" key="1">
    <source>
        <dbReference type="ARBA" id="ARBA00022485"/>
    </source>
</evidence>
<evidence type="ECO:0000256" key="4">
    <source>
        <dbReference type="ARBA" id="ARBA00023014"/>
    </source>
</evidence>
<keyword evidence="3" id="KW-0408">Iron</keyword>
<dbReference type="AlphaFoldDB" id="A0A6I3SGZ8"/>
<feature type="domain" description="4Fe-4S ferredoxin-type" evidence="5">
    <location>
        <begin position="42"/>
        <end position="71"/>
    </location>
</feature>
<dbReference type="PANTHER" id="PTHR43687">
    <property type="entry name" value="ADENYLYLSULFATE REDUCTASE, BETA SUBUNIT"/>
    <property type="match status" value="1"/>
</dbReference>
<dbReference type="PANTHER" id="PTHR43687:SF4">
    <property type="entry name" value="BLR5484 PROTEIN"/>
    <property type="match status" value="1"/>
</dbReference>
<evidence type="ECO:0000256" key="3">
    <source>
        <dbReference type="ARBA" id="ARBA00023004"/>
    </source>
</evidence>
<dbReference type="EMBL" id="WNKU01000002">
    <property type="protein sequence ID" value="MTV48082.1"/>
    <property type="molecule type" value="Genomic_DNA"/>
</dbReference>
<dbReference type="SUPFAM" id="SSF54862">
    <property type="entry name" value="4Fe-4S ferredoxins"/>
    <property type="match status" value="1"/>
</dbReference>
<keyword evidence="1" id="KW-0004">4Fe-4S</keyword>
<dbReference type="Gene3D" id="3.30.70.20">
    <property type="match status" value="1"/>
</dbReference>
<dbReference type="GO" id="GO:0046872">
    <property type="term" value="F:metal ion binding"/>
    <property type="evidence" value="ECO:0007669"/>
    <property type="project" value="UniProtKB-KW"/>
</dbReference>
<dbReference type="GO" id="GO:0051539">
    <property type="term" value="F:4 iron, 4 sulfur cluster binding"/>
    <property type="evidence" value="ECO:0007669"/>
    <property type="project" value="UniProtKB-KW"/>
</dbReference>
<dbReference type="Pfam" id="PF12838">
    <property type="entry name" value="Fer4_7"/>
    <property type="match status" value="1"/>
</dbReference>
<keyword evidence="2" id="KW-0479">Metal-binding</keyword>